<dbReference type="Gene3D" id="3.40.50.2300">
    <property type="match status" value="1"/>
</dbReference>
<evidence type="ECO:0000256" key="1">
    <source>
        <dbReference type="ARBA" id="ARBA00022553"/>
    </source>
</evidence>
<dbReference type="InterPro" id="IPR001789">
    <property type="entry name" value="Sig_transdc_resp-reg_receiver"/>
</dbReference>
<dbReference type="PANTHER" id="PTHR48111:SF1">
    <property type="entry name" value="TWO-COMPONENT RESPONSE REGULATOR ORR33"/>
    <property type="match status" value="1"/>
</dbReference>
<reference evidence="10" key="1">
    <citation type="journal article" date="2022" name="Microorganisms">
        <title>Two New Species of Filamentous Sulfur Bacteria of the Genus Thiothrix, Thiothrix winogradskyi sp. nov. and 'Candidatus Thiothrix sulfatifontis' sp. nov.</title>
        <authorList>
            <person name="Ravin N.V."/>
            <person name="Rossetti S."/>
            <person name="Beletsky A.V."/>
            <person name="Kadnikov V.V."/>
            <person name="Rudenko T.S."/>
            <person name="Smolyakov D.D."/>
            <person name="Moskvitina M.I."/>
            <person name="Gureeva M.V."/>
            <person name="Mardanov A.V."/>
            <person name="Grabovich M.Y."/>
        </authorList>
    </citation>
    <scope>NUCLEOTIDE SEQUENCE</scope>
    <source>
        <strain evidence="10">CT3</strain>
    </source>
</reference>
<keyword evidence="1 6" id="KW-0597">Phosphoprotein</keyword>
<evidence type="ECO:0000259" key="8">
    <source>
        <dbReference type="PROSITE" id="PS50110"/>
    </source>
</evidence>
<evidence type="ECO:0000256" key="7">
    <source>
        <dbReference type="PROSITE-ProRule" id="PRU01091"/>
    </source>
</evidence>
<evidence type="ECO:0000256" key="6">
    <source>
        <dbReference type="PROSITE-ProRule" id="PRU00169"/>
    </source>
</evidence>
<dbReference type="Pfam" id="PF00486">
    <property type="entry name" value="Trans_reg_C"/>
    <property type="match status" value="1"/>
</dbReference>
<evidence type="ECO:0000256" key="5">
    <source>
        <dbReference type="ARBA" id="ARBA00023163"/>
    </source>
</evidence>
<evidence type="ECO:0000256" key="4">
    <source>
        <dbReference type="ARBA" id="ARBA00023125"/>
    </source>
</evidence>
<dbReference type="CDD" id="cd17624">
    <property type="entry name" value="REC_OmpR_PmrA-like"/>
    <property type="match status" value="1"/>
</dbReference>
<dbReference type="SUPFAM" id="SSF46894">
    <property type="entry name" value="C-terminal effector domain of the bipartite response regulators"/>
    <property type="match status" value="1"/>
</dbReference>
<dbReference type="PANTHER" id="PTHR48111">
    <property type="entry name" value="REGULATOR OF RPOS"/>
    <property type="match status" value="1"/>
</dbReference>
<dbReference type="Gene3D" id="6.10.250.690">
    <property type="match status" value="1"/>
</dbReference>
<dbReference type="EMBL" id="CP091244">
    <property type="protein sequence ID" value="UJS25483.1"/>
    <property type="molecule type" value="Genomic_DNA"/>
</dbReference>
<dbReference type="SMART" id="SM00448">
    <property type="entry name" value="REC"/>
    <property type="match status" value="1"/>
</dbReference>
<feature type="domain" description="Response regulatory" evidence="8">
    <location>
        <begin position="2"/>
        <end position="115"/>
    </location>
</feature>
<evidence type="ECO:0000256" key="3">
    <source>
        <dbReference type="ARBA" id="ARBA00023015"/>
    </source>
</evidence>
<dbReference type="InterPro" id="IPR016032">
    <property type="entry name" value="Sig_transdc_resp-reg_C-effctor"/>
</dbReference>
<dbReference type="InterPro" id="IPR039420">
    <property type="entry name" value="WalR-like"/>
</dbReference>
<keyword evidence="2" id="KW-0902">Two-component regulatory system</keyword>
<feature type="modified residue" description="4-aspartylphosphate" evidence="6">
    <location>
        <position position="50"/>
    </location>
</feature>
<evidence type="ECO:0000256" key="2">
    <source>
        <dbReference type="ARBA" id="ARBA00023012"/>
    </source>
</evidence>
<feature type="DNA-binding region" description="OmpR/PhoB-type" evidence="7">
    <location>
        <begin position="125"/>
        <end position="223"/>
    </location>
</feature>
<gene>
    <name evidence="10" type="ORF">L2Y54_05430</name>
</gene>
<evidence type="ECO:0000313" key="10">
    <source>
        <dbReference type="EMBL" id="UJS25483.1"/>
    </source>
</evidence>
<dbReference type="Pfam" id="PF00072">
    <property type="entry name" value="Response_reg"/>
    <property type="match status" value="1"/>
</dbReference>
<feature type="domain" description="OmpR/PhoB-type" evidence="9">
    <location>
        <begin position="125"/>
        <end position="223"/>
    </location>
</feature>
<accession>A0ABY3T106</accession>
<name>A0ABY3T106_9GAMM</name>
<evidence type="ECO:0000313" key="11">
    <source>
        <dbReference type="Proteomes" id="UP001054801"/>
    </source>
</evidence>
<dbReference type="RefSeq" id="WP_236500777.1">
    <property type="nucleotide sequence ID" value="NZ_CP091244.1"/>
</dbReference>
<dbReference type="Proteomes" id="UP001054801">
    <property type="component" value="Chromosome"/>
</dbReference>
<dbReference type="PROSITE" id="PS50110">
    <property type="entry name" value="RESPONSE_REGULATORY"/>
    <property type="match status" value="1"/>
</dbReference>
<evidence type="ECO:0000259" key="9">
    <source>
        <dbReference type="PROSITE" id="PS51755"/>
    </source>
</evidence>
<dbReference type="InterPro" id="IPR001867">
    <property type="entry name" value="OmpR/PhoB-type_DNA-bd"/>
</dbReference>
<dbReference type="SMART" id="SM00862">
    <property type="entry name" value="Trans_reg_C"/>
    <property type="match status" value="1"/>
</dbReference>
<dbReference type="InterPro" id="IPR011006">
    <property type="entry name" value="CheY-like_superfamily"/>
</dbReference>
<dbReference type="PROSITE" id="PS51755">
    <property type="entry name" value="OMPR_PHOB"/>
    <property type="match status" value="1"/>
</dbReference>
<keyword evidence="5" id="KW-0804">Transcription</keyword>
<keyword evidence="11" id="KW-1185">Reference proteome</keyword>
<organism evidence="10 11">
    <name type="scientific">Thiothrix winogradskyi</name>
    <dbReference type="NCBI Taxonomy" id="96472"/>
    <lineage>
        <taxon>Bacteria</taxon>
        <taxon>Pseudomonadati</taxon>
        <taxon>Pseudomonadota</taxon>
        <taxon>Gammaproteobacteria</taxon>
        <taxon>Thiotrichales</taxon>
        <taxon>Thiotrichaceae</taxon>
        <taxon>Thiothrix</taxon>
    </lineage>
</organism>
<sequence>MRVLLVEDDSGIASFICRGLAMEGWQVEWVTTAKDALRAMANPPNLAILDLGLPDMDGLSVCRAWRLTAATMPILVLSARDALESKIAGLDAGADDYLTKPFAFSELTARLRALERRQSLQYAPTRQLQAGELHLNLDTREVRLAGQLLAMTEREFLLLAYLLRHAGEVLSRQHLLTHAWDASADVTENAVDVYIGYLRRKLEPDGIPRMIHTVRGIGFKFLRES</sequence>
<protein>
    <submittedName>
        <fullName evidence="10">Response regulator transcription factor</fullName>
    </submittedName>
</protein>
<dbReference type="SUPFAM" id="SSF52172">
    <property type="entry name" value="CheY-like"/>
    <property type="match status" value="1"/>
</dbReference>
<dbReference type="CDD" id="cd00383">
    <property type="entry name" value="trans_reg_C"/>
    <property type="match status" value="1"/>
</dbReference>
<dbReference type="Gene3D" id="1.10.10.10">
    <property type="entry name" value="Winged helix-like DNA-binding domain superfamily/Winged helix DNA-binding domain"/>
    <property type="match status" value="1"/>
</dbReference>
<keyword evidence="4 7" id="KW-0238">DNA-binding</keyword>
<dbReference type="InterPro" id="IPR036388">
    <property type="entry name" value="WH-like_DNA-bd_sf"/>
</dbReference>
<proteinExistence type="predicted"/>
<keyword evidence="3" id="KW-0805">Transcription regulation</keyword>